<evidence type="ECO:0000256" key="1">
    <source>
        <dbReference type="SAM" id="MobiDB-lite"/>
    </source>
</evidence>
<dbReference type="InterPro" id="IPR038883">
    <property type="entry name" value="AN11006-like"/>
</dbReference>
<keyword evidence="3" id="KW-1185">Reference proteome</keyword>
<feature type="compositionally biased region" description="Basic residues" evidence="1">
    <location>
        <begin position="1"/>
        <end position="11"/>
    </location>
</feature>
<comment type="caution">
    <text evidence="2">The sequence shown here is derived from an EMBL/GenBank/DDBJ whole genome shotgun (WGS) entry which is preliminary data.</text>
</comment>
<feature type="region of interest" description="Disordered" evidence="1">
    <location>
        <begin position="1"/>
        <end position="35"/>
    </location>
</feature>
<gene>
    <name evidence="2" type="ORF">N0V93_002032</name>
</gene>
<sequence length="313" mass="35114">MPPRRQAKGSRAKGAGLSPTPITSAIPSKIPSEAEVDDPVDSLNIADLTLDVPIENKPVVKKPKPKPFRFMDLPVEVRLKVYAYHFGEIGPVVDIEHGNYFTIHRRLALFRVCRQIYYEASDTFYNSKVFRIFPIDGRQSRVKKGLLAKVKPQCRAHMTTLELRLGPGWGKPYRSWVVNDLLGLADCVNVRRLHVYIEIDPSDKIFAGYRKAPGFYEKFCQNLLDDVLKGLPNAQMVQFDAHPSVRKAGDMARGLLDIARANQRTICWGPNRGWTDGDEEDDYKEPAPLASIAQATTSWEVVPTSAIAQEVVA</sequence>
<protein>
    <submittedName>
        <fullName evidence="2">Uncharacterized protein</fullName>
    </submittedName>
</protein>
<dbReference type="PANTHER" id="PTHR42085">
    <property type="entry name" value="F-BOX DOMAIN-CONTAINING PROTEIN"/>
    <property type="match status" value="1"/>
</dbReference>
<organism evidence="2 3">
    <name type="scientific">Gnomoniopsis smithogilvyi</name>
    <dbReference type="NCBI Taxonomy" id="1191159"/>
    <lineage>
        <taxon>Eukaryota</taxon>
        <taxon>Fungi</taxon>
        <taxon>Dikarya</taxon>
        <taxon>Ascomycota</taxon>
        <taxon>Pezizomycotina</taxon>
        <taxon>Sordariomycetes</taxon>
        <taxon>Sordariomycetidae</taxon>
        <taxon>Diaporthales</taxon>
        <taxon>Gnomoniaceae</taxon>
        <taxon>Gnomoniopsis</taxon>
    </lineage>
</organism>
<dbReference type="AlphaFoldDB" id="A0A9W8Z4Z7"/>
<dbReference type="EMBL" id="JAPEVB010000001">
    <property type="protein sequence ID" value="KAJ4397795.1"/>
    <property type="molecule type" value="Genomic_DNA"/>
</dbReference>
<dbReference type="Proteomes" id="UP001140453">
    <property type="component" value="Unassembled WGS sequence"/>
</dbReference>
<name>A0A9W8Z4Z7_9PEZI</name>
<proteinExistence type="predicted"/>
<accession>A0A9W8Z4Z7</accession>
<dbReference type="OrthoDB" id="5372935at2759"/>
<evidence type="ECO:0000313" key="3">
    <source>
        <dbReference type="Proteomes" id="UP001140453"/>
    </source>
</evidence>
<reference evidence="2" key="1">
    <citation type="submission" date="2022-10" db="EMBL/GenBank/DDBJ databases">
        <title>Tapping the CABI collections for fungal endophytes: first genome assemblies for Collariella, Neodidymelliopsis, Ascochyta clinopodiicola, Didymella pomorum, Didymosphaeria variabile, Neocosmospora piperis and Neocucurbitaria cava.</title>
        <authorList>
            <person name="Hill R."/>
        </authorList>
    </citation>
    <scope>NUCLEOTIDE SEQUENCE</scope>
    <source>
        <strain evidence="2">IMI 355082</strain>
    </source>
</reference>
<dbReference type="PANTHER" id="PTHR42085:SF2">
    <property type="entry name" value="F-BOX DOMAIN-CONTAINING PROTEIN"/>
    <property type="match status" value="1"/>
</dbReference>
<evidence type="ECO:0000313" key="2">
    <source>
        <dbReference type="EMBL" id="KAJ4397795.1"/>
    </source>
</evidence>